<dbReference type="KEGG" id="som:SOMG_02943"/>
<organism evidence="7 8">
    <name type="scientific">Schizosaccharomyces osmophilus</name>
    <dbReference type="NCBI Taxonomy" id="2545709"/>
    <lineage>
        <taxon>Eukaryota</taxon>
        <taxon>Fungi</taxon>
        <taxon>Dikarya</taxon>
        <taxon>Ascomycota</taxon>
        <taxon>Taphrinomycotina</taxon>
        <taxon>Schizosaccharomycetes</taxon>
        <taxon>Schizosaccharomycetales</taxon>
        <taxon>Schizosaccharomycetaceae</taxon>
        <taxon>Schizosaccharomyces</taxon>
    </lineage>
</organism>
<feature type="transmembrane region" description="Helical" evidence="6">
    <location>
        <begin position="113"/>
        <end position="132"/>
    </location>
</feature>
<evidence type="ECO:0000256" key="1">
    <source>
        <dbReference type="ARBA" id="ARBA00004141"/>
    </source>
</evidence>
<comment type="subcellular location">
    <subcellularLocation>
        <location evidence="1">Membrane</location>
        <topology evidence="1">Multi-pass membrane protein</topology>
    </subcellularLocation>
</comment>
<dbReference type="RefSeq" id="XP_056038612.1">
    <property type="nucleotide sequence ID" value="XM_056181734.1"/>
</dbReference>
<dbReference type="AlphaFoldDB" id="A0AAE9WDQ3"/>
<keyword evidence="8" id="KW-1185">Reference proteome</keyword>
<gene>
    <name evidence="7" type="primary">cor1</name>
    <name evidence="7" type="ORF">SOMG_02943</name>
</gene>
<keyword evidence="4 6" id="KW-1133">Transmembrane helix</keyword>
<dbReference type="EMBL" id="CP115612">
    <property type="protein sequence ID" value="WBW74369.1"/>
    <property type="molecule type" value="Genomic_DNA"/>
</dbReference>
<dbReference type="SMART" id="SM01398">
    <property type="entry name" value="Cornichon"/>
    <property type="match status" value="1"/>
</dbReference>
<dbReference type="GO" id="GO:0016192">
    <property type="term" value="P:vesicle-mediated transport"/>
    <property type="evidence" value="ECO:0007669"/>
    <property type="project" value="InterPro"/>
</dbReference>
<evidence type="ECO:0000256" key="2">
    <source>
        <dbReference type="ARBA" id="ARBA00010095"/>
    </source>
</evidence>
<comment type="similarity">
    <text evidence="2">Belongs to the cornichon family.</text>
</comment>
<dbReference type="Proteomes" id="UP001212411">
    <property type="component" value="Chromosome 2"/>
</dbReference>
<accession>A0AAE9WDQ3</accession>
<evidence type="ECO:0000313" key="7">
    <source>
        <dbReference type="EMBL" id="WBW74369.1"/>
    </source>
</evidence>
<keyword evidence="5 6" id="KW-0472">Membrane</keyword>
<evidence type="ECO:0000256" key="3">
    <source>
        <dbReference type="ARBA" id="ARBA00022692"/>
    </source>
</evidence>
<dbReference type="GeneID" id="80876423"/>
<feature type="transmembrane region" description="Helical" evidence="6">
    <location>
        <begin position="5"/>
        <end position="24"/>
    </location>
</feature>
<dbReference type="Pfam" id="PF03311">
    <property type="entry name" value="Cornichon"/>
    <property type="match status" value="1"/>
</dbReference>
<dbReference type="PANTHER" id="PTHR12290">
    <property type="entry name" value="CORNICHON-RELATED"/>
    <property type="match status" value="1"/>
</dbReference>
<dbReference type="GO" id="GO:0016020">
    <property type="term" value="C:membrane"/>
    <property type="evidence" value="ECO:0007669"/>
    <property type="project" value="UniProtKB-SubCell"/>
</dbReference>
<keyword evidence="3 6" id="KW-0812">Transmembrane</keyword>
<evidence type="ECO:0000256" key="5">
    <source>
        <dbReference type="ARBA" id="ARBA00023136"/>
    </source>
</evidence>
<protein>
    <submittedName>
        <fullName evidence="7">Cornichon family protein</fullName>
    </submittedName>
</protein>
<dbReference type="InterPro" id="IPR003377">
    <property type="entry name" value="Cornichon"/>
</dbReference>
<feature type="transmembrane region" description="Helical" evidence="6">
    <location>
        <begin position="53"/>
        <end position="76"/>
    </location>
</feature>
<evidence type="ECO:0000256" key="6">
    <source>
        <dbReference type="SAM" id="Phobius"/>
    </source>
</evidence>
<dbReference type="InterPro" id="IPR033466">
    <property type="entry name" value="Cornichon_conserved"/>
</dbReference>
<proteinExistence type="inferred from homology"/>
<evidence type="ECO:0000256" key="4">
    <source>
        <dbReference type="ARBA" id="ARBA00022989"/>
    </source>
</evidence>
<name>A0AAE9WDQ3_9SCHI</name>
<evidence type="ECO:0000313" key="8">
    <source>
        <dbReference type="Proteomes" id="UP001212411"/>
    </source>
</evidence>
<sequence>MTSPWIYFTSLMMTCASIMLHMYFTVMYSDLKDDFINPIDLSRKLNYYVIPEMLLHAISSVLLLFSGAWVCFIFNLPMMLWNVQLYVTHNHLHDSTTIFKDVSDRQKRSFIKLAWFSILFFTYLFMFVSRLVD</sequence>
<dbReference type="PROSITE" id="PS01340">
    <property type="entry name" value="CORNICHON"/>
    <property type="match status" value="1"/>
</dbReference>
<reference evidence="7 8" key="1">
    <citation type="journal article" date="2023" name="G3 (Bethesda)">
        <title>A high-quality reference genome for the fission yeast Schizosaccharomyces osmophilus.</title>
        <authorList>
            <person name="Jia G.S."/>
            <person name="Zhang W.C."/>
            <person name="Liang Y."/>
            <person name="Liu X.H."/>
            <person name="Rhind N."/>
            <person name="Pidoux A."/>
            <person name="Brysch-Herzberg M."/>
            <person name="Du L.L."/>
        </authorList>
    </citation>
    <scope>NUCLEOTIDE SEQUENCE [LARGE SCALE GENOMIC DNA]</scope>
    <source>
        <strain evidence="7 8">CBS 15793</strain>
    </source>
</reference>